<proteinExistence type="inferred from homology"/>
<reference evidence="3" key="1">
    <citation type="submission" date="2024-07" db="EMBL/GenBank/DDBJ databases">
        <authorList>
            <person name="Kim Y.J."/>
            <person name="Jeong J.Y."/>
        </authorList>
    </citation>
    <scope>NUCLEOTIDE SEQUENCE</scope>
    <source>
        <strain evidence="3">GIHE-MW2</strain>
    </source>
</reference>
<dbReference type="Pfam" id="PF02113">
    <property type="entry name" value="Peptidase_S13"/>
    <property type="match status" value="2"/>
</dbReference>
<dbReference type="EMBL" id="CP159837">
    <property type="protein sequence ID" value="XCM35426.1"/>
    <property type="molecule type" value="Genomic_DNA"/>
</dbReference>
<evidence type="ECO:0000256" key="1">
    <source>
        <dbReference type="ARBA" id="ARBA00006096"/>
    </source>
</evidence>
<dbReference type="PANTHER" id="PTHR30023:SF0">
    <property type="entry name" value="PENICILLIN-SENSITIVE CARBOXYPEPTIDASE A"/>
    <property type="match status" value="1"/>
</dbReference>
<dbReference type="RefSeq" id="WP_190878532.1">
    <property type="nucleotide sequence ID" value="NZ_CP159837.1"/>
</dbReference>
<evidence type="ECO:0000256" key="2">
    <source>
        <dbReference type="ARBA" id="ARBA00022801"/>
    </source>
</evidence>
<dbReference type="GO" id="GO:0006508">
    <property type="term" value="P:proteolysis"/>
    <property type="evidence" value="ECO:0007669"/>
    <property type="project" value="InterPro"/>
</dbReference>
<accession>A0AAU8JBA4</accession>
<dbReference type="Gene3D" id="3.50.80.20">
    <property type="entry name" value="D-Ala-D-Ala carboxypeptidase C, peptidase S13"/>
    <property type="match status" value="1"/>
</dbReference>
<dbReference type="GO" id="GO:0009002">
    <property type="term" value="F:serine-type D-Ala-D-Ala carboxypeptidase activity"/>
    <property type="evidence" value="ECO:0007669"/>
    <property type="project" value="UniProtKB-EC"/>
</dbReference>
<gene>
    <name evidence="3" type="ORF">ABWT76_004104</name>
</gene>
<dbReference type="Gene3D" id="3.40.710.10">
    <property type="entry name" value="DD-peptidase/beta-lactamase superfamily"/>
    <property type="match status" value="1"/>
</dbReference>
<keyword evidence="3" id="KW-0645">Protease</keyword>
<dbReference type="PRINTS" id="PR00922">
    <property type="entry name" value="DADACBPTASE3"/>
</dbReference>
<dbReference type="PANTHER" id="PTHR30023">
    <property type="entry name" value="D-ALANYL-D-ALANINE CARBOXYPEPTIDASE"/>
    <property type="match status" value="1"/>
</dbReference>
<keyword evidence="2 3" id="KW-0378">Hydrolase</keyword>
<keyword evidence="3" id="KW-0121">Carboxypeptidase</keyword>
<evidence type="ECO:0000313" key="3">
    <source>
        <dbReference type="EMBL" id="XCM35426.1"/>
    </source>
</evidence>
<dbReference type="EC" id="3.4.16.4" evidence="3"/>
<dbReference type="InterPro" id="IPR000667">
    <property type="entry name" value="Peptidase_S13"/>
</dbReference>
<dbReference type="InterPro" id="IPR012338">
    <property type="entry name" value="Beta-lactam/transpept-like"/>
</dbReference>
<sequence length="461" mass="49748">MLELLSSGLISVWLELSGVQIRQQDAGELLVGSGIPGFVWDETKIGGVDSPTNATLEEYLKALEAKGVRRDNQGIWLQTTHGELLANHQGNIPRSAASITKVATSLAALSTWKLDHQFETLIAARGQVVGEVLEGDLVIVGGNDPLFVWEEAIALGNALNRLGIRRVTGNLVIAGDFLMNGEDNGQKSGELLKQALNAQLWSAEITDTYNLMSRNAQKKLAAPATPKPQVAIAGQVLVSKEPPTETTPLIRHYSLPLVELLKLMNIHSSNTMAEILADALGGVQVVRKIAAEAAGVPPEQIQLINGSGLGEENRISPRAACGLFMAIQNYLRRDAAKPGNATAPLTLADLFPIAGTDGGTMEDRNIPAGSVVKTGTLWNVSALAGVLPTRDRGLVWFAILNGGGDDIWGFRDRQDQLLHQFLKQWGISPEPFPQITRNYPSNRELIEIGAPSRNELLWQRS</sequence>
<name>A0AAU8JBA4_9CYAN</name>
<dbReference type="SUPFAM" id="SSF56601">
    <property type="entry name" value="beta-lactamase/transpeptidase-like"/>
    <property type="match status" value="1"/>
</dbReference>
<dbReference type="GO" id="GO:0000270">
    <property type="term" value="P:peptidoglycan metabolic process"/>
    <property type="evidence" value="ECO:0007669"/>
    <property type="project" value="TreeGrafter"/>
</dbReference>
<organism evidence="3">
    <name type="scientific">Planktothricoides raciborskii GIHE-MW2</name>
    <dbReference type="NCBI Taxonomy" id="2792601"/>
    <lineage>
        <taxon>Bacteria</taxon>
        <taxon>Bacillati</taxon>
        <taxon>Cyanobacteriota</taxon>
        <taxon>Cyanophyceae</taxon>
        <taxon>Oscillatoriophycideae</taxon>
        <taxon>Oscillatoriales</taxon>
        <taxon>Oscillatoriaceae</taxon>
        <taxon>Planktothricoides</taxon>
    </lineage>
</organism>
<dbReference type="AlphaFoldDB" id="A0AAU8JBA4"/>
<protein>
    <submittedName>
        <fullName evidence="3">D-alanyl-D-alanine carboxypeptidase</fullName>
        <ecNumber evidence="3">3.4.16.4</ecNumber>
    </submittedName>
</protein>
<comment type="similarity">
    <text evidence="1">Belongs to the peptidase S13 family.</text>
</comment>